<name>A0ABR7AL60_9SPHN</name>
<feature type="region of interest" description="Disordered" evidence="1">
    <location>
        <begin position="28"/>
        <end position="54"/>
    </location>
</feature>
<dbReference type="RefSeq" id="WP_187502979.1">
    <property type="nucleotide sequence ID" value="NZ_CP162536.1"/>
</dbReference>
<reference evidence="2 3" key="1">
    <citation type="submission" date="2020-08" db="EMBL/GenBank/DDBJ databases">
        <title>Putative novel bacterial strains isolated from necrotic wheat leaf tissues caused by Xanthomonas translucens.</title>
        <authorList>
            <person name="Tambong J.T."/>
        </authorList>
    </citation>
    <scope>NUCLEOTIDE SEQUENCE [LARGE SCALE GENOMIC DNA]</scope>
    <source>
        <strain evidence="3">DOAB 1063</strain>
    </source>
</reference>
<comment type="caution">
    <text evidence="2">The sequence shown here is derived from an EMBL/GenBank/DDBJ whole genome shotgun (WGS) entry which is preliminary data.</text>
</comment>
<evidence type="ECO:0000313" key="3">
    <source>
        <dbReference type="Proteomes" id="UP000597613"/>
    </source>
</evidence>
<dbReference type="EMBL" id="JACONT010000008">
    <property type="protein sequence ID" value="MBC3941206.1"/>
    <property type="molecule type" value="Genomic_DNA"/>
</dbReference>
<evidence type="ECO:0000313" key="2">
    <source>
        <dbReference type="EMBL" id="MBC3941206.1"/>
    </source>
</evidence>
<sequence length="54" mass="5603">MCITDADGSALCRVSLPGAARRVQEDMAQVGQCRPMSANTGTPPPQITPGDYAP</sequence>
<keyword evidence="3" id="KW-1185">Reference proteome</keyword>
<accession>A0ABR7AL60</accession>
<protein>
    <submittedName>
        <fullName evidence="2">Uncharacterized protein</fullName>
    </submittedName>
</protein>
<dbReference type="Proteomes" id="UP000597613">
    <property type="component" value="Unassembled WGS sequence"/>
</dbReference>
<evidence type="ECO:0000256" key="1">
    <source>
        <dbReference type="SAM" id="MobiDB-lite"/>
    </source>
</evidence>
<proteinExistence type="predicted"/>
<gene>
    <name evidence="2" type="ORF">H8S47_05835</name>
</gene>
<organism evidence="2 3">
    <name type="scientific">Sphingomonas albertensis</name>
    <dbReference type="NCBI Taxonomy" id="2762591"/>
    <lineage>
        <taxon>Bacteria</taxon>
        <taxon>Pseudomonadati</taxon>
        <taxon>Pseudomonadota</taxon>
        <taxon>Alphaproteobacteria</taxon>
        <taxon>Sphingomonadales</taxon>
        <taxon>Sphingomonadaceae</taxon>
        <taxon>Sphingomonas</taxon>
    </lineage>
</organism>